<evidence type="ECO:0000313" key="2">
    <source>
        <dbReference type="EMBL" id="CEK67949.1"/>
    </source>
</evidence>
<gene>
    <name evidence="2" type="primary">ORF64517</name>
</gene>
<organism evidence="2">
    <name type="scientific">Arion vulgaris</name>
    <dbReference type="NCBI Taxonomy" id="1028688"/>
    <lineage>
        <taxon>Eukaryota</taxon>
        <taxon>Metazoa</taxon>
        <taxon>Spiralia</taxon>
        <taxon>Lophotrochozoa</taxon>
        <taxon>Mollusca</taxon>
        <taxon>Gastropoda</taxon>
        <taxon>Heterobranchia</taxon>
        <taxon>Euthyneura</taxon>
        <taxon>Panpulmonata</taxon>
        <taxon>Eupulmonata</taxon>
        <taxon>Stylommatophora</taxon>
        <taxon>Helicina</taxon>
        <taxon>Arionoidea</taxon>
        <taxon>Arionidae</taxon>
        <taxon>Arion</taxon>
    </lineage>
</organism>
<evidence type="ECO:0000256" key="1">
    <source>
        <dbReference type="SAM" id="Phobius"/>
    </source>
</evidence>
<accession>A0A0B6ZHA9</accession>
<reference evidence="2" key="1">
    <citation type="submission" date="2014-12" db="EMBL/GenBank/DDBJ databases">
        <title>Insight into the proteome of Arion vulgaris.</title>
        <authorList>
            <person name="Aradska J."/>
            <person name="Bulat T."/>
            <person name="Smidak R."/>
            <person name="Sarate P."/>
            <person name="Gangsoo J."/>
            <person name="Sialana F."/>
            <person name="Bilban M."/>
            <person name="Lubec G."/>
        </authorList>
    </citation>
    <scope>NUCLEOTIDE SEQUENCE</scope>
    <source>
        <tissue evidence="2">Skin</tissue>
    </source>
</reference>
<name>A0A0B6ZHA9_9EUPU</name>
<sequence>MKYLPVIQKRWRPTASGCSVDETSNFIQNKYCRNHLCKSTNMLWWMLATRCLTAVMAPYFFWNGNEEIITGDNTS</sequence>
<keyword evidence="1" id="KW-0472">Membrane</keyword>
<dbReference type="AlphaFoldDB" id="A0A0B6ZHA9"/>
<feature type="transmembrane region" description="Helical" evidence="1">
    <location>
        <begin position="43"/>
        <end position="62"/>
    </location>
</feature>
<keyword evidence="1" id="KW-0812">Transmembrane</keyword>
<keyword evidence="1" id="KW-1133">Transmembrane helix</keyword>
<dbReference type="EMBL" id="HACG01021084">
    <property type="protein sequence ID" value="CEK67949.1"/>
    <property type="molecule type" value="Transcribed_RNA"/>
</dbReference>
<protein>
    <submittedName>
        <fullName evidence="2">Uncharacterized protein</fullName>
    </submittedName>
</protein>
<proteinExistence type="predicted"/>